<comment type="caution">
    <text evidence="1">The sequence shown here is derived from an EMBL/GenBank/DDBJ whole genome shotgun (WGS) entry which is preliminary data.</text>
</comment>
<accession>A0ACC0ZJD5</accession>
<reference evidence="2" key="1">
    <citation type="journal article" date="2023" name="G3 (Bethesda)">
        <title>Genome assembly and association tests identify interacting loci associated with vigor, precocity, and sex in interspecific pistachio rootstocks.</title>
        <authorList>
            <person name="Palmer W."/>
            <person name="Jacygrad E."/>
            <person name="Sagayaradj S."/>
            <person name="Cavanaugh K."/>
            <person name="Han R."/>
            <person name="Bertier L."/>
            <person name="Beede B."/>
            <person name="Kafkas S."/>
            <person name="Golino D."/>
            <person name="Preece J."/>
            <person name="Michelmore R."/>
        </authorList>
    </citation>
    <scope>NUCLEOTIDE SEQUENCE [LARGE SCALE GENOMIC DNA]</scope>
</reference>
<sequence length="105" mass="12429">MLMIEGINYFWFTISELQRIDRNFLDPCIFYQLLPDKCCITLEFVEIVAFILEAFFAELECEEDDKDGRSKERRRYVVGAKTRSQRVDRLLHHMLSAELNDSGDT</sequence>
<name>A0ACC0ZJD5_9ROSI</name>
<proteinExistence type="predicted"/>
<protein>
    <submittedName>
        <fullName evidence="1">Uncharacterized protein</fullName>
    </submittedName>
</protein>
<organism evidence="1 2">
    <name type="scientific">Pistacia integerrima</name>
    <dbReference type="NCBI Taxonomy" id="434235"/>
    <lineage>
        <taxon>Eukaryota</taxon>
        <taxon>Viridiplantae</taxon>
        <taxon>Streptophyta</taxon>
        <taxon>Embryophyta</taxon>
        <taxon>Tracheophyta</taxon>
        <taxon>Spermatophyta</taxon>
        <taxon>Magnoliopsida</taxon>
        <taxon>eudicotyledons</taxon>
        <taxon>Gunneridae</taxon>
        <taxon>Pentapetalae</taxon>
        <taxon>rosids</taxon>
        <taxon>malvids</taxon>
        <taxon>Sapindales</taxon>
        <taxon>Anacardiaceae</taxon>
        <taxon>Pistacia</taxon>
    </lineage>
</organism>
<gene>
    <name evidence="1" type="ORF">Pint_02249</name>
</gene>
<evidence type="ECO:0000313" key="1">
    <source>
        <dbReference type="EMBL" id="KAJ0051832.1"/>
    </source>
</evidence>
<dbReference type="EMBL" id="CM047736">
    <property type="protein sequence ID" value="KAJ0051832.1"/>
    <property type="molecule type" value="Genomic_DNA"/>
</dbReference>
<keyword evidence="2" id="KW-1185">Reference proteome</keyword>
<dbReference type="Proteomes" id="UP001163603">
    <property type="component" value="Chromosome 1"/>
</dbReference>
<evidence type="ECO:0000313" key="2">
    <source>
        <dbReference type="Proteomes" id="UP001163603"/>
    </source>
</evidence>